<evidence type="ECO:0000313" key="6">
    <source>
        <dbReference type="EMBL" id="VAX18893.1"/>
    </source>
</evidence>
<dbReference type="EC" id="3.5.3.18" evidence="6"/>
<protein>
    <submittedName>
        <fullName evidence="6">NG,NG-dimethylarginine dimethylaminohydrolase 1</fullName>
        <ecNumber evidence="6">3.5.3.18</ecNumber>
    </submittedName>
</protein>
<keyword evidence="2 6" id="KW-0378">Hydrolase</keyword>
<dbReference type="GO" id="GO:0045429">
    <property type="term" value="P:positive regulation of nitric oxide biosynthetic process"/>
    <property type="evidence" value="ECO:0007669"/>
    <property type="project" value="TreeGrafter"/>
</dbReference>
<dbReference type="Pfam" id="PF21571">
    <property type="entry name" value="ArgZ-like_C_1st"/>
    <property type="match status" value="1"/>
</dbReference>
<accession>A0A3B1C2T4</accession>
<gene>
    <name evidence="6" type="ORF">MNBD_NITROSPINAE01-1721</name>
</gene>
<evidence type="ECO:0000256" key="1">
    <source>
        <dbReference type="ARBA" id="ARBA00008532"/>
    </source>
</evidence>
<dbReference type="InterPro" id="IPR007545">
    <property type="entry name" value="LOR/SDH_bifunc_enz_cons_dom"/>
</dbReference>
<evidence type="ECO:0000256" key="2">
    <source>
        <dbReference type="ARBA" id="ARBA00022801"/>
    </source>
</evidence>
<evidence type="ECO:0000256" key="3">
    <source>
        <dbReference type="ARBA" id="ARBA00023027"/>
    </source>
</evidence>
<evidence type="ECO:0000259" key="4">
    <source>
        <dbReference type="Pfam" id="PF04455"/>
    </source>
</evidence>
<dbReference type="Gene3D" id="3.75.10.10">
    <property type="entry name" value="L-arginine/glycine Amidinotransferase, Chain A"/>
    <property type="match status" value="1"/>
</dbReference>
<dbReference type="InterPro" id="IPR033199">
    <property type="entry name" value="DDAH-like"/>
</dbReference>
<name>A0A3B1C2T4_9ZZZZ</name>
<sequence>MERKPGSTSKPQFLMVTPDHYRISYVINPWMEGNINRTALEKAQNQWENLYKIVSGFADVQLMDGRDGLPDMVFTANAGLVIENRVLLARFYHPERRGEEELFSEWFESNGFKVAQIPEGIFFEGAGDALLDCDGRWLWAGYGLRSSLESHPYIAETFNIETLSLRLTDKRFYHLDTCFCPLPKGYLMYIPSAFDAPSNRLIEERIAPDKRIVLDEVEAPAFSANAVAIGETIIMNHCFPSLRQKLARAGFSVVETCMSEFMKAGGSAKCLTIRLDEKAIENREEISTVTSRTVKVTGQLIDSGLMTEMLDIIVNGGGSFRIDELKPGYKKNEVSTAKIEVIAPRDEVLNRLIQKLVRQGATLSGIENGDAILAAVKADGVAPEHFATTTIYPTDIMVNGEWLRVENQRMDGVIVLNNGSAKCSLIRDLKKGDMVVTGGLGVKVSTLSDKSDSGEKFSFMGSGVSSERKVEIAIDRVAWEMGRIKERAGKLVV</sequence>
<dbReference type="GO" id="GO:0000052">
    <property type="term" value="P:citrulline metabolic process"/>
    <property type="evidence" value="ECO:0007669"/>
    <property type="project" value="TreeGrafter"/>
</dbReference>
<dbReference type="GO" id="GO:0016597">
    <property type="term" value="F:amino acid binding"/>
    <property type="evidence" value="ECO:0007669"/>
    <property type="project" value="TreeGrafter"/>
</dbReference>
<dbReference type="CDD" id="cd12144">
    <property type="entry name" value="SDH_N_domain"/>
    <property type="match status" value="1"/>
</dbReference>
<dbReference type="Pfam" id="PF19420">
    <property type="entry name" value="DDAH_eukar"/>
    <property type="match status" value="1"/>
</dbReference>
<feature type="domain" description="LOR/SDH bifunctional enzyme conserved" evidence="4">
    <location>
        <begin position="291"/>
        <end position="392"/>
    </location>
</feature>
<comment type="similarity">
    <text evidence="1">Belongs to the DDAH family.</text>
</comment>
<feature type="non-terminal residue" evidence="6">
    <location>
        <position position="493"/>
    </location>
</feature>
<proteinExistence type="inferred from homology"/>
<reference evidence="6" key="1">
    <citation type="submission" date="2018-06" db="EMBL/GenBank/DDBJ databases">
        <authorList>
            <person name="Zhirakovskaya E."/>
        </authorList>
    </citation>
    <scope>NUCLEOTIDE SEQUENCE</scope>
</reference>
<dbReference type="EMBL" id="UOGC01000081">
    <property type="protein sequence ID" value="VAX18893.1"/>
    <property type="molecule type" value="Genomic_DNA"/>
</dbReference>
<dbReference type="Pfam" id="PF04455">
    <property type="entry name" value="Saccharop_dh_N"/>
    <property type="match status" value="1"/>
</dbReference>
<keyword evidence="3" id="KW-0520">NAD</keyword>
<dbReference type="PANTHER" id="PTHR12737">
    <property type="entry name" value="DIMETHYLARGININE DIMETHYLAMINOHYDROLASE"/>
    <property type="match status" value="1"/>
</dbReference>
<dbReference type="Gene3D" id="2.40.420.10">
    <property type="entry name" value="conserved putative lor/sdh protein from methanococcus maripaludis s2 domain"/>
    <property type="match status" value="1"/>
</dbReference>
<dbReference type="PANTHER" id="PTHR12737:SF9">
    <property type="entry name" value="DIMETHYLARGININASE"/>
    <property type="match status" value="1"/>
</dbReference>
<dbReference type="GO" id="GO:0016403">
    <property type="term" value="F:dimethylargininase activity"/>
    <property type="evidence" value="ECO:0007669"/>
    <property type="project" value="UniProtKB-EC"/>
</dbReference>
<dbReference type="SUPFAM" id="SSF55909">
    <property type="entry name" value="Pentein"/>
    <property type="match status" value="1"/>
</dbReference>
<dbReference type="InterPro" id="IPR048964">
    <property type="entry name" value="ArgZ/ArgE-like_C_1st"/>
</dbReference>
<evidence type="ECO:0000259" key="5">
    <source>
        <dbReference type="Pfam" id="PF21571"/>
    </source>
</evidence>
<dbReference type="GO" id="GO:0006525">
    <property type="term" value="P:arginine metabolic process"/>
    <property type="evidence" value="ECO:0007669"/>
    <property type="project" value="TreeGrafter"/>
</dbReference>
<feature type="domain" description="Arginine dihydrolase ArgZ/ArgE-like C-terminal first subdomain" evidence="5">
    <location>
        <begin position="393"/>
        <end position="474"/>
    </location>
</feature>
<organism evidence="6">
    <name type="scientific">hydrothermal vent metagenome</name>
    <dbReference type="NCBI Taxonomy" id="652676"/>
    <lineage>
        <taxon>unclassified sequences</taxon>
        <taxon>metagenomes</taxon>
        <taxon>ecological metagenomes</taxon>
    </lineage>
</organism>
<dbReference type="AlphaFoldDB" id="A0A3B1C2T4"/>